<keyword evidence="1" id="KW-0479">Metal-binding</keyword>
<dbReference type="GO" id="GO:0006974">
    <property type="term" value="P:DNA damage response"/>
    <property type="evidence" value="ECO:0007669"/>
    <property type="project" value="TreeGrafter"/>
</dbReference>
<dbReference type="CDD" id="cd16569">
    <property type="entry name" value="RING-HC_SHPRH-like"/>
    <property type="match status" value="1"/>
</dbReference>
<evidence type="ECO:0000256" key="2">
    <source>
        <dbReference type="ARBA" id="ARBA00022771"/>
    </source>
</evidence>
<dbReference type="Pfam" id="PF21325">
    <property type="entry name" value="SHPRH_helical-1st"/>
    <property type="match status" value="1"/>
</dbReference>
<dbReference type="InterPro" id="IPR019787">
    <property type="entry name" value="Znf_PHD-finger"/>
</dbReference>
<dbReference type="PANTHER" id="PTHR45865:SF1">
    <property type="entry name" value="E3 UBIQUITIN-PROTEIN LIGASE SHPRH"/>
    <property type="match status" value="1"/>
</dbReference>
<dbReference type="InterPro" id="IPR000330">
    <property type="entry name" value="SNF2_N"/>
</dbReference>
<dbReference type="InterPro" id="IPR001650">
    <property type="entry name" value="Helicase_C-like"/>
</dbReference>
<evidence type="ECO:0000259" key="6">
    <source>
        <dbReference type="PROSITE" id="PS50089"/>
    </source>
</evidence>
<dbReference type="PANTHER" id="PTHR45865">
    <property type="entry name" value="E3 UBIQUITIN-PROTEIN LIGASE SHPRH FAMILY MEMBER"/>
    <property type="match status" value="1"/>
</dbReference>
<dbReference type="InterPro" id="IPR011011">
    <property type="entry name" value="Znf_FYVE_PHD"/>
</dbReference>
<dbReference type="InterPro" id="IPR048695">
    <property type="entry name" value="SHPRH_helical_2nd"/>
</dbReference>
<dbReference type="GO" id="GO:0016787">
    <property type="term" value="F:hydrolase activity"/>
    <property type="evidence" value="ECO:0007669"/>
    <property type="project" value="UniProtKB-KW"/>
</dbReference>
<dbReference type="Pfam" id="PF00176">
    <property type="entry name" value="SNF2-rel_dom"/>
    <property type="match status" value="2"/>
</dbReference>
<evidence type="ECO:0008006" key="10">
    <source>
        <dbReference type="Google" id="ProtNLM"/>
    </source>
</evidence>
<dbReference type="SUPFAM" id="SSF57850">
    <property type="entry name" value="RING/U-box"/>
    <property type="match status" value="1"/>
</dbReference>
<dbReference type="InterPro" id="IPR052583">
    <property type="entry name" value="ATP-helicase/E3_Ub-Ligase"/>
</dbReference>
<dbReference type="PROSITE" id="PS00518">
    <property type="entry name" value="ZF_RING_1"/>
    <property type="match status" value="1"/>
</dbReference>
<dbReference type="Gene3D" id="3.40.50.300">
    <property type="entry name" value="P-loop containing nucleotide triphosphate hydrolases"/>
    <property type="match status" value="1"/>
</dbReference>
<dbReference type="SUPFAM" id="SSF57903">
    <property type="entry name" value="FYVE/PHD zinc finger"/>
    <property type="match status" value="1"/>
</dbReference>
<sequence>MGLGKTLEVLALIVENQRELDVQRDLLPIGNTTIELERRSAATGRRKTNEPEVFNLEYGRLDKPTVPVKKSSPRGRQKIATKTEKVKTPLTSCPSESDEVKDATANFLQNNEHLDGNHHNLAASSTEVPKFENDAVIGNKKDEISYCEPTKPKKARHLCKECGKDTSVSIGTSYDITSTSWRSSKDKVKQTIQCVVDRVCGLSASCNTCVKRQRSKSVREAREAYLKSQLEAYSTVKKSLPVIDSQLFCICGGNNTDGVTIECSKCKRRQHAGCLNYNLEDPWRGDYICPLCWTKEVPVPSKATLIITPSSISYQWIEEFGKHLKEIKLKMHVYKGISYQGYIQPVNLAAFDIVITSYEVLRKELYYTNLKTDVGNRKRRSWQRIEVQTELMKLGIGRIRCSLMHAAMLLSATKKGVYCSTVVALREIYTDLKVWLNLPLDKFPPARPCEEFSHAKKGCRQGAVPSPVGCSSEVPFYMSTPTPLLCVEWWRICLDEAQMIEGRATRAAEMASKFICINRWCVTGTPIQKSIKDLWGLFSFLGIEDVASAYFNNCTNYSLKVESDKLATILAPVLWRTLKKDVLDQVHLPPQKEVVHWLRFSPVEEHFYELQHSQCSSAAITKFELFDQMDRMLSSIDRHTLNKLLLPLLRLRQACCHPQMVRGQFISLNKSIMTMEQLLEQMLKKTALECEDVQRALISSLNGLAGIDIINERWEEAAEKYREVFRIEVEMRDRIKMDTLQRLHAIHNLNEILTAGHKITPTLRDSELPKEAEELKKHYMRQHITLVESSSVKLSECTQKAVELISLTEKDSRHWWLEALEWCDSRNIGNSCIQNIKSQLKEDKKRQYGNESSLSCLNMFKDVSGLQLLLHSRIEELLEQRQLCLKDVRRLQILPMKELAIGTSSCHLRPTLKKGRKNKCDLCVAHEKLLDLESLIFRMDAQKDQESEEDSEEEVVEGVIEGLRKGTWHDSETLVMVKGLYYVSLWLNAEIKAIIDNCTFKGQKEAEPKPENSSKQASDFEMLRSGDDFRSLIKYLRKLWRFLSDQVAALDELDMATMRLRLRIPGESLPPPPNRTAASMRAMKDSREESRAKIMETIHIIQPYEVELQKSKLEAELALAKNNLKKKLGKLYYLESLQQAGYGKRGALNFELCPVCQVPLGNKWSVLICGHSYCMECIRALKQRLPASGVSITCPYCRQVCLFEDVSYVYTGADEGDKSLQVEVKGSHSTKVDALVREMLILKEEEPDSKSLIFSTWDANLTIISNALEMNGISHCFLTSSKFQENLHRFKHDPELKALLLPVHSGANGLNLIEANHVFLFEPILNPGSELQAIGRVHRIGQTRETVVHRLLVKKTIEEQMHQMLSSHLATARTNTNSNENPVTIRNLYQLFKIQHQQPQ</sequence>
<dbReference type="InterPro" id="IPR001841">
    <property type="entry name" value="Znf_RING"/>
</dbReference>
<evidence type="ECO:0000313" key="8">
    <source>
        <dbReference type="EMBL" id="KAK2715398.1"/>
    </source>
</evidence>
<dbReference type="InterPro" id="IPR049730">
    <property type="entry name" value="SNF2/RAD54-like_C"/>
</dbReference>
<evidence type="ECO:0000256" key="5">
    <source>
        <dbReference type="PROSITE-ProRule" id="PRU00175"/>
    </source>
</evidence>
<dbReference type="InterPro" id="IPR001965">
    <property type="entry name" value="Znf_PHD"/>
</dbReference>
<dbReference type="InterPro" id="IPR027370">
    <property type="entry name" value="Znf-RING_euk"/>
</dbReference>
<dbReference type="GO" id="GO:0005634">
    <property type="term" value="C:nucleus"/>
    <property type="evidence" value="ECO:0007669"/>
    <property type="project" value="TreeGrafter"/>
</dbReference>
<dbReference type="CDD" id="cd18793">
    <property type="entry name" value="SF2_C_SNF"/>
    <property type="match status" value="1"/>
</dbReference>
<feature type="domain" description="RING-type" evidence="6">
    <location>
        <begin position="1153"/>
        <end position="1198"/>
    </location>
</feature>
<evidence type="ECO:0000256" key="3">
    <source>
        <dbReference type="ARBA" id="ARBA00022801"/>
    </source>
</evidence>
<dbReference type="InterPro" id="IPR048686">
    <property type="entry name" value="SHPRH_helical_1st"/>
</dbReference>
<dbReference type="InterPro" id="IPR027417">
    <property type="entry name" value="P-loop_NTPase"/>
</dbReference>
<name>A0AA88HUN2_ARTSF</name>
<dbReference type="Pfam" id="PF13445">
    <property type="entry name" value="zf-RING_UBOX"/>
    <property type="match status" value="1"/>
</dbReference>
<dbReference type="Gene3D" id="3.40.50.10810">
    <property type="entry name" value="Tandem AAA-ATPase domain"/>
    <property type="match status" value="2"/>
</dbReference>
<comment type="caution">
    <text evidence="8">The sequence shown here is derived from an EMBL/GenBank/DDBJ whole genome shotgun (WGS) entry which is preliminary data.</text>
</comment>
<dbReference type="GO" id="GO:0008270">
    <property type="term" value="F:zinc ion binding"/>
    <property type="evidence" value="ECO:0007669"/>
    <property type="project" value="UniProtKB-KW"/>
</dbReference>
<dbReference type="GO" id="GO:0005524">
    <property type="term" value="F:ATP binding"/>
    <property type="evidence" value="ECO:0007669"/>
    <property type="project" value="InterPro"/>
</dbReference>
<dbReference type="SUPFAM" id="SSF52540">
    <property type="entry name" value="P-loop containing nucleoside triphosphate hydrolases"/>
    <property type="match status" value="3"/>
</dbReference>
<dbReference type="InterPro" id="IPR017907">
    <property type="entry name" value="Znf_RING_CS"/>
</dbReference>
<dbReference type="GO" id="GO:0000209">
    <property type="term" value="P:protein polyubiquitination"/>
    <property type="evidence" value="ECO:0007669"/>
    <property type="project" value="TreeGrafter"/>
</dbReference>
<dbReference type="EMBL" id="JAVRJZ010000012">
    <property type="protein sequence ID" value="KAK2715398.1"/>
    <property type="molecule type" value="Genomic_DNA"/>
</dbReference>
<dbReference type="Pfam" id="PF21324">
    <property type="entry name" value="SHPRH_helical-2nd"/>
    <property type="match status" value="1"/>
</dbReference>
<dbReference type="GO" id="GO:0061630">
    <property type="term" value="F:ubiquitin protein ligase activity"/>
    <property type="evidence" value="ECO:0007669"/>
    <property type="project" value="TreeGrafter"/>
</dbReference>
<dbReference type="InterPro" id="IPR038718">
    <property type="entry name" value="SNF2-like_sf"/>
</dbReference>
<dbReference type="PROSITE" id="PS51194">
    <property type="entry name" value="HELICASE_CTER"/>
    <property type="match status" value="1"/>
</dbReference>
<dbReference type="InterPro" id="IPR019786">
    <property type="entry name" value="Zinc_finger_PHD-type_CS"/>
</dbReference>
<dbReference type="InterPro" id="IPR013083">
    <property type="entry name" value="Znf_RING/FYVE/PHD"/>
</dbReference>
<protein>
    <recommendedName>
        <fullName evidence="10">E3 ubiquitin-protein ligase SHPRH</fullName>
    </recommendedName>
</protein>
<dbReference type="Pfam" id="PF00628">
    <property type="entry name" value="PHD"/>
    <property type="match status" value="1"/>
</dbReference>
<dbReference type="Gene3D" id="3.30.40.10">
    <property type="entry name" value="Zinc/RING finger domain, C3HC4 (zinc finger)"/>
    <property type="match status" value="2"/>
</dbReference>
<reference evidence="8" key="1">
    <citation type="submission" date="2023-07" db="EMBL/GenBank/DDBJ databases">
        <title>Chromosome-level genome assembly of Artemia franciscana.</title>
        <authorList>
            <person name="Jo E."/>
        </authorList>
    </citation>
    <scope>NUCLEOTIDE SEQUENCE</scope>
    <source>
        <tissue evidence="8">Whole body</tissue>
    </source>
</reference>
<dbReference type="PROSITE" id="PS50089">
    <property type="entry name" value="ZF_RING_2"/>
    <property type="match status" value="1"/>
</dbReference>
<dbReference type="SMART" id="SM00490">
    <property type="entry name" value="HELICc"/>
    <property type="match status" value="1"/>
</dbReference>
<evidence type="ECO:0000259" key="7">
    <source>
        <dbReference type="PROSITE" id="PS51194"/>
    </source>
</evidence>
<feature type="domain" description="Helicase C-terminal" evidence="7">
    <location>
        <begin position="1234"/>
        <end position="1389"/>
    </location>
</feature>
<dbReference type="PROSITE" id="PS01359">
    <property type="entry name" value="ZF_PHD_1"/>
    <property type="match status" value="1"/>
</dbReference>
<organism evidence="8 9">
    <name type="scientific">Artemia franciscana</name>
    <name type="common">Brine shrimp</name>
    <name type="synonym">Artemia sanfranciscana</name>
    <dbReference type="NCBI Taxonomy" id="6661"/>
    <lineage>
        <taxon>Eukaryota</taxon>
        <taxon>Metazoa</taxon>
        <taxon>Ecdysozoa</taxon>
        <taxon>Arthropoda</taxon>
        <taxon>Crustacea</taxon>
        <taxon>Branchiopoda</taxon>
        <taxon>Anostraca</taxon>
        <taxon>Artemiidae</taxon>
        <taxon>Artemia</taxon>
    </lineage>
</organism>
<keyword evidence="3" id="KW-0378">Hydrolase</keyword>
<keyword evidence="4" id="KW-0862">Zinc</keyword>
<proteinExistence type="predicted"/>
<keyword evidence="9" id="KW-1185">Reference proteome</keyword>
<dbReference type="Pfam" id="PF00271">
    <property type="entry name" value="Helicase_C"/>
    <property type="match status" value="1"/>
</dbReference>
<keyword evidence="2 5" id="KW-0863">Zinc-finger</keyword>
<evidence type="ECO:0000256" key="4">
    <source>
        <dbReference type="ARBA" id="ARBA00022833"/>
    </source>
</evidence>
<evidence type="ECO:0000256" key="1">
    <source>
        <dbReference type="ARBA" id="ARBA00022723"/>
    </source>
</evidence>
<dbReference type="SMART" id="SM00249">
    <property type="entry name" value="PHD"/>
    <property type="match status" value="1"/>
</dbReference>
<accession>A0AA88HUN2</accession>
<dbReference type="Proteomes" id="UP001187531">
    <property type="component" value="Unassembled WGS sequence"/>
</dbReference>
<gene>
    <name evidence="8" type="ORF">QYM36_010121</name>
</gene>
<evidence type="ECO:0000313" key="9">
    <source>
        <dbReference type="Proteomes" id="UP001187531"/>
    </source>
</evidence>